<feature type="transmembrane region" description="Helical" evidence="1">
    <location>
        <begin position="192"/>
        <end position="210"/>
    </location>
</feature>
<evidence type="ECO:0000313" key="3">
    <source>
        <dbReference type="EMBL" id="OCS82460.1"/>
    </source>
</evidence>
<name>A0A1C0Y5L8_9BACL</name>
<proteinExistence type="predicted"/>
<accession>A0A1C0Y5L8</accession>
<comment type="caution">
    <text evidence="3">The sequence shown here is derived from an EMBL/GenBank/DDBJ whole genome shotgun (WGS) entry which is preliminary data.</text>
</comment>
<feature type="transmembrane region" description="Helical" evidence="1">
    <location>
        <begin position="54"/>
        <end position="76"/>
    </location>
</feature>
<dbReference type="GO" id="GO:0080120">
    <property type="term" value="P:CAAX-box protein maturation"/>
    <property type="evidence" value="ECO:0007669"/>
    <property type="project" value="UniProtKB-ARBA"/>
</dbReference>
<feature type="domain" description="CAAX prenyl protease 2/Lysostaphin resistance protein A-like" evidence="2">
    <location>
        <begin position="142"/>
        <end position="227"/>
    </location>
</feature>
<keyword evidence="1" id="KW-1133">Transmembrane helix</keyword>
<sequence>MCVMEQAIQKPKMTAIWVILIYCAMQFSGIVLNIPAILNIFLEASGLQGQEARIWAVGMWNTAAFAIATALTLFITNRDKDFWNIFKGQQQASLGETIGWGFAGFILVMFAQYIAIYIETLIGIPQGSDNTATIMEISKIAPAMLLATVLFGPILEEILFRRIIFGSFVGRFGFIIAALISSFVFAVIHFDFAHILIYVACGFTFAFVYYKTKRILASIITHILMNGFVALSIFIVPQQATILFPWL</sequence>
<feature type="transmembrane region" description="Helical" evidence="1">
    <location>
        <begin position="97"/>
        <end position="117"/>
    </location>
</feature>
<dbReference type="AlphaFoldDB" id="A0A1C0Y5L8"/>
<dbReference type="InterPro" id="IPR003675">
    <property type="entry name" value="Rce1/LyrA-like_dom"/>
</dbReference>
<gene>
    <name evidence="3" type="ORF">A6M13_07155</name>
</gene>
<dbReference type="GO" id="GO:0004175">
    <property type="term" value="F:endopeptidase activity"/>
    <property type="evidence" value="ECO:0007669"/>
    <property type="project" value="UniProtKB-ARBA"/>
</dbReference>
<keyword evidence="1" id="KW-0472">Membrane</keyword>
<dbReference type="EMBL" id="MASJ01000041">
    <property type="protein sequence ID" value="OCS82460.1"/>
    <property type="molecule type" value="Genomic_DNA"/>
</dbReference>
<dbReference type="PANTHER" id="PTHR36435">
    <property type="entry name" value="SLR1288 PROTEIN"/>
    <property type="match status" value="1"/>
</dbReference>
<keyword evidence="1" id="KW-0812">Transmembrane</keyword>
<feature type="transmembrane region" description="Helical" evidence="1">
    <location>
        <begin position="168"/>
        <end position="186"/>
    </location>
</feature>
<keyword evidence="4" id="KW-1185">Reference proteome</keyword>
<feature type="transmembrane region" description="Helical" evidence="1">
    <location>
        <begin position="14"/>
        <end position="42"/>
    </location>
</feature>
<evidence type="ECO:0000313" key="4">
    <source>
        <dbReference type="Proteomes" id="UP000093199"/>
    </source>
</evidence>
<organism evidence="3 4">
    <name type="scientific">Caryophanon tenue</name>
    <dbReference type="NCBI Taxonomy" id="33978"/>
    <lineage>
        <taxon>Bacteria</taxon>
        <taxon>Bacillati</taxon>
        <taxon>Bacillota</taxon>
        <taxon>Bacilli</taxon>
        <taxon>Bacillales</taxon>
        <taxon>Caryophanaceae</taxon>
        <taxon>Caryophanon</taxon>
    </lineage>
</organism>
<dbReference type="Pfam" id="PF02517">
    <property type="entry name" value="Rce1-like"/>
    <property type="match status" value="1"/>
</dbReference>
<dbReference type="Proteomes" id="UP000093199">
    <property type="component" value="Unassembled WGS sequence"/>
</dbReference>
<dbReference type="InterPro" id="IPR052710">
    <property type="entry name" value="CAAX_protease"/>
</dbReference>
<dbReference type="PANTHER" id="PTHR36435:SF6">
    <property type="entry name" value="ABORTIVE INFECTION PROTEIN"/>
    <property type="match status" value="1"/>
</dbReference>
<dbReference type="STRING" id="33978.A6M13_07155"/>
<feature type="transmembrane region" description="Helical" evidence="1">
    <location>
        <begin position="137"/>
        <end position="156"/>
    </location>
</feature>
<evidence type="ECO:0000259" key="2">
    <source>
        <dbReference type="Pfam" id="PF02517"/>
    </source>
</evidence>
<evidence type="ECO:0000256" key="1">
    <source>
        <dbReference type="SAM" id="Phobius"/>
    </source>
</evidence>
<feature type="transmembrane region" description="Helical" evidence="1">
    <location>
        <begin position="215"/>
        <end position="236"/>
    </location>
</feature>
<protein>
    <recommendedName>
        <fullName evidence="2">CAAX prenyl protease 2/Lysostaphin resistance protein A-like domain-containing protein</fullName>
    </recommendedName>
</protein>
<reference evidence="3 4" key="1">
    <citation type="submission" date="2016-07" db="EMBL/GenBank/DDBJ databases">
        <title>Caryophanon tenue genome sequencing.</title>
        <authorList>
            <person name="Verma A."/>
            <person name="Pal Y."/>
            <person name="Krishnamurthi S."/>
        </authorList>
    </citation>
    <scope>NUCLEOTIDE SEQUENCE [LARGE SCALE GENOMIC DNA]</scope>
    <source>
        <strain evidence="3 4">DSM 14152</strain>
    </source>
</reference>